<evidence type="ECO:0000256" key="4">
    <source>
        <dbReference type="ARBA" id="ARBA00023136"/>
    </source>
</evidence>
<dbReference type="Proteomes" id="UP000276133">
    <property type="component" value="Unassembled WGS sequence"/>
</dbReference>
<keyword evidence="2 5" id="KW-0812">Transmembrane</keyword>
<dbReference type="PANTHER" id="PTHR11785:SF528">
    <property type="entry name" value="AMINO ACID TRANSPORTER PROTEIN JHI-21"/>
    <property type="match status" value="1"/>
</dbReference>
<dbReference type="PANTHER" id="PTHR11785">
    <property type="entry name" value="AMINO ACID TRANSPORTER"/>
    <property type="match status" value="1"/>
</dbReference>
<keyword evidence="7" id="KW-1185">Reference proteome</keyword>
<evidence type="ECO:0000256" key="3">
    <source>
        <dbReference type="ARBA" id="ARBA00022989"/>
    </source>
</evidence>
<feature type="transmembrane region" description="Helical" evidence="5">
    <location>
        <begin position="255"/>
        <end position="276"/>
    </location>
</feature>
<dbReference type="Pfam" id="PF13520">
    <property type="entry name" value="AA_permease_2"/>
    <property type="match status" value="2"/>
</dbReference>
<organism evidence="6 7">
    <name type="scientific">Brachionus plicatilis</name>
    <name type="common">Marine rotifer</name>
    <name type="synonym">Brachionus muelleri</name>
    <dbReference type="NCBI Taxonomy" id="10195"/>
    <lineage>
        <taxon>Eukaryota</taxon>
        <taxon>Metazoa</taxon>
        <taxon>Spiralia</taxon>
        <taxon>Gnathifera</taxon>
        <taxon>Rotifera</taxon>
        <taxon>Eurotatoria</taxon>
        <taxon>Monogononta</taxon>
        <taxon>Pseudotrocha</taxon>
        <taxon>Ploima</taxon>
        <taxon>Brachionidae</taxon>
        <taxon>Brachionus</taxon>
    </lineage>
</organism>
<gene>
    <name evidence="6" type="ORF">BpHYR1_000217</name>
</gene>
<feature type="transmembrane region" description="Helical" evidence="5">
    <location>
        <begin position="89"/>
        <end position="115"/>
    </location>
</feature>
<dbReference type="InterPro" id="IPR050598">
    <property type="entry name" value="AminoAcid_Transporter"/>
</dbReference>
<dbReference type="GO" id="GO:0016020">
    <property type="term" value="C:membrane"/>
    <property type="evidence" value="ECO:0007669"/>
    <property type="project" value="UniProtKB-SubCell"/>
</dbReference>
<comment type="caution">
    <text evidence="6">The sequence shown here is derived from an EMBL/GenBank/DDBJ whole genome shotgun (WGS) entry which is preliminary data.</text>
</comment>
<keyword evidence="4 5" id="KW-0472">Membrane</keyword>
<name>A0A3M7R5G7_BRAPC</name>
<dbReference type="Gene3D" id="1.20.1740.10">
    <property type="entry name" value="Amino acid/polyamine transporter I"/>
    <property type="match status" value="2"/>
</dbReference>
<feature type="transmembrane region" description="Helical" evidence="5">
    <location>
        <begin position="297"/>
        <end position="322"/>
    </location>
</feature>
<evidence type="ECO:0000256" key="1">
    <source>
        <dbReference type="ARBA" id="ARBA00004141"/>
    </source>
</evidence>
<dbReference type="OrthoDB" id="5982228at2759"/>
<evidence type="ECO:0000256" key="2">
    <source>
        <dbReference type="ARBA" id="ARBA00022692"/>
    </source>
</evidence>
<keyword evidence="3 5" id="KW-1133">Transmembrane helix</keyword>
<evidence type="ECO:0000256" key="5">
    <source>
        <dbReference type="SAM" id="Phobius"/>
    </source>
</evidence>
<feature type="transmembrane region" description="Helical" evidence="5">
    <location>
        <begin position="175"/>
        <end position="196"/>
    </location>
</feature>
<dbReference type="AlphaFoldDB" id="A0A3M7R5G7"/>
<dbReference type="InterPro" id="IPR002293">
    <property type="entry name" value="AA/rel_permease1"/>
</dbReference>
<dbReference type="STRING" id="10195.A0A3M7R5G7"/>
<feature type="transmembrane region" description="Helical" evidence="5">
    <location>
        <begin position="12"/>
        <end position="32"/>
    </location>
</feature>
<comment type="subcellular location">
    <subcellularLocation>
        <location evidence="1">Membrane</location>
        <topology evidence="1">Multi-pass membrane protein</topology>
    </subcellularLocation>
</comment>
<feature type="transmembrane region" description="Helical" evidence="5">
    <location>
        <begin position="391"/>
        <end position="410"/>
    </location>
</feature>
<feature type="transmembrane region" description="Helical" evidence="5">
    <location>
        <begin position="44"/>
        <end position="68"/>
    </location>
</feature>
<evidence type="ECO:0000313" key="7">
    <source>
        <dbReference type="Proteomes" id="UP000276133"/>
    </source>
</evidence>
<sequence>MTGGSVKLEKNLNLINGISILVGVIVGSGIFISPKGVIAETGSIGLALIIWVLCGVISMFGAISYAELGCMIPKAGGEYEYLMVSFGKLPGFLFIWTFTIVMIPASFALSALIFADYTLQPFYDGCAPPFSARVLLAASSISNEYNLHSNELKTKGRTENFQNPFENSKLDAGKLALAFYSGMYSYSGWSFLNYVVEEIKNPNKVLPLSIFIGLGLVIVIYAFSNVAYFTLLTPKEMIESSAVAFTFSEKILNEYSWIVSIFVSLSSLGYINGALFSASRTIFGAARNSHMPTVLALINIKFLTPITSIVFMGLASLVCLVIEDTFVLLKLTMLSEYIFFGGTVAGLLWLRKRQPETIRPIKVNLFFPVVFLLICIFTIIMTLIITPFDSLMCLFVIFIGVPIYYLFVVVEKPEFIQSKINSFTILVQKLTYSVLDDSKDD</sequence>
<reference evidence="6 7" key="1">
    <citation type="journal article" date="2018" name="Sci. Rep.">
        <title>Genomic signatures of local adaptation to the degree of environmental predictability in rotifers.</title>
        <authorList>
            <person name="Franch-Gras L."/>
            <person name="Hahn C."/>
            <person name="Garcia-Roger E.M."/>
            <person name="Carmona M.J."/>
            <person name="Serra M."/>
            <person name="Gomez A."/>
        </authorList>
    </citation>
    <scope>NUCLEOTIDE SEQUENCE [LARGE SCALE GENOMIC DNA]</scope>
    <source>
        <strain evidence="6">HYR1</strain>
    </source>
</reference>
<dbReference type="PIRSF" id="PIRSF006060">
    <property type="entry name" value="AA_transporter"/>
    <property type="match status" value="1"/>
</dbReference>
<protein>
    <submittedName>
        <fullName evidence="6">Y+L amino acid transporter 2</fullName>
    </submittedName>
</protein>
<evidence type="ECO:0000313" key="6">
    <source>
        <dbReference type="EMBL" id="RNA18488.1"/>
    </source>
</evidence>
<feature type="transmembrane region" description="Helical" evidence="5">
    <location>
        <begin position="334"/>
        <end position="351"/>
    </location>
</feature>
<feature type="transmembrane region" description="Helical" evidence="5">
    <location>
        <begin position="363"/>
        <end position="385"/>
    </location>
</feature>
<accession>A0A3M7R5G7</accession>
<proteinExistence type="predicted"/>
<feature type="transmembrane region" description="Helical" evidence="5">
    <location>
        <begin position="208"/>
        <end position="231"/>
    </location>
</feature>
<dbReference type="GO" id="GO:0015179">
    <property type="term" value="F:L-amino acid transmembrane transporter activity"/>
    <property type="evidence" value="ECO:0007669"/>
    <property type="project" value="TreeGrafter"/>
</dbReference>
<dbReference type="EMBL" id="REGN01004231">
    <property type="protein sequence ID" value="RNA18488.1"/>
    <property type="molecule type" value="Genomic_DNA"/>
</dbReference>